<feature type="region of interest" description="Disordered" evidence="1">
    <location>
        <begin position="1"/>
        <end position="193"/>
    </location>
</feature>
<dbReference type="Pfam" id="PF15344">
    <property type="entry name" value="FAM217"/>
    <property type="match status" value="1"/>
</dbReference>
<dbReference type="Ensembl" id="ENSCRFT00000009848.1">
    <property type="protein sequence ID" value="ENSCRFP00000009509.1"/>
    <property type="gene ID" value="ENSCRFG00000007416.1"/>
</dbReference>
<sequence length="550" mass="61665">MGPGIQEYPLLLHRETQLKESHSHTNENHKGMVNNGKSHPSTKGLNKPISYAKSPPGRLGKNVSSAIEKVSHDTQDGHQPSVFKKGRNQLDGNNQSKRITSVCSSLHSAQGPKRSPPERRQNESFLHRSPPERRQNESFLHRSPPERRQNESFLQRSPPERRQNESFLHRSSPERRQHESFLHRSPTGTKGSTQEYFCRAKDVPVQHFYCSKKEQLGRNHEEYLAEASPGSSKWQEASVGEMFLDLESVQIIKEDAEDDSASDLSDSERIPIPPSPCTPPELILRAEEIDPVCLEHIPEMGFKESEYYYPDFLPPPFNSWDLKQLAVFVHVEGKSDFRPKPTGSLEKYIERLVQLEWLQMQTVQSEKGRATKARPQTAPGPARALKSPGKGKALLSPVPSRPGMPQDSVSRLPRSCLGHRAEPHSEETRQVRSHPGRLKLPERTGCAASSQRQAGDVRSELRKKPAAKQQLVGLQPPESSSKIQSVGNIRPPKQTPAFHGAAAPIKGLKTYTSTNPKKNGNASNYVPPKKPTADRKIKTNGTKQTPRKFQ</sequence>
<name>A0A8C3QPX3_9PASS</name>
<protein>
    <submittedName>
        <fullName evidence="2">Family with sequence similarity 217 member B</fullName>
    </submittedName>
</protein>
<reference evidence="2" key="1">
    <citation type="submission" date="2025-08" db="UniProtKB">
        <authorList>
            <consortium name="Ensembl"/>
        </authorList>
    </citation>
    <scope>IDENTIFICATION</scope>
</reference>
<feature type="compositionally biased region" description="Basic and acidic residues" evidence="1">
    <location>
        <begin position="115"/>
        <end position="150"/>
    </location>
</feature>
<proteinExistence type="predicted"/>
<dbReference type="InterPro" id="IPR029266">
    <property type="entry name" value="FAM217"/>
</dbReference>
<dbReference type="AlphaFoldDB" id="A0A8C3QPX3"/>
<reference evidence="2" key="2">
    <citation type="submission" date="2025-09" db="UniProtKB">
        <authorList>
            <consortium name="Ensembl"/>
        </authorList>
    </citation>
    <scope>IDENTIFICATION</scope>
</reference>
<feature type="compositionally biased region" description="Basic and acidic residues" evidence="1">
    <location>
        <begin position="12"/>
        <end position="30"/>
    </location>
</feature>
<feature type="compositionally biased region" description="Polar residues" evidence="1">
    <location>
        <begin position="510"/>
        <end position="524"/>
    </location>
</feature>
<feature type="compositionally biased region" description="Polar residues" evidence="1">
    <location>
        <begin position="90"/>
        <end position="108"/>
    </location>
</feature>
<dbReference type="PANTHER" id="PTHR22145">
    <property type="entry name" value="SI:CH211-266K22.6"/>
    <property type="match status" value="1"/>
</dbReference>
<keyword evidence="3" id="KW-1185">Reference proteome</keyword>
<evidence type="ECO:0000313" key="3">
    <source>
        <dbReference type="Proteomes" id="UP000694396"/>
    </source>
</evidence>
<evidence type="ECO:0000313" key="2">
    <source>
        <dbReference type="Ensembl" id="ENSCRFP00000009509.1"/>
    </source>
</evidence>
<feature type="region of interest" description="Disordered" evidence="1">
    <location>
        <begin position="256"/>
        <end position="275"/>
    </location>
</feature>
<organism evidence="2 3">
    <name type="scientific">Cyanoderma ruficeps</name>
    <name type="common">rufous-capped babbler</name>
    <dbReference type="NCBI Taxonomy" id="181631"/>
    <lineage>
        <taxon>Eukaryota</taxon>
        <taxon>Metazoa</taxon>
        <taxon>Chordata</taxon>
        <taxon>Craniata</taxon>
        <taxon>Vertebrata</taxon>
        <taxon>Euteleostomi</taxon>
        <taxon>Archelosauria</taxon>
        <taxon>Archosauria</taxon>
        <taxon>Dinosauria</taxon>
        <taxon>Saurischia</taxon>
        <taxon>Theropoda</taxon>
        <taxon>Coelurosauria</taxon>
        <taxon>Aves</taxon>
        <taxon>Neognathae</taxon>
        <taxon>Neoaves</taxon>
        <taxon>Telluraves</taxon>
        <taxon>Australaves</taxon>
        <taxon>Passeriformes</taxon>
        <taxon>Sylvioidea</taxon>
        <taxon>Timaliidae</taxon>
        <taxon>Cyanoderma</taxon>
    </lineage>
</organism>
<evidence type="ECO:0000256" key="1">
    <source>
        <dbReference type="SAM" id="MobiDB-lite"/>
    </source>
</evidence>
<feature type="compositionally biased region" description="Basic and acidic residues" evidence="1">
    <location>
        <begin position="158"/>
        <end position="182"/>
    </location>
</feature>
<accession>A0A8C3QPX3</accession>
<feature type="compositionally biased region" description="Polar residues" evidence="1">
    <location>
        <begin position="35"/>
        <end position="44"/>
    </location>
</feature>
<dbReference type="Proteomes" id="UP000694396">
    <property type="component" value="Unplaced"/>
</dbReference>
<feature type="region of interest" description="Disordered" evidence="1">
    <location>
        <begin position="365"/>
        <end position="550"/>
    </location>
</feature>
<feature type="compositionally biased region" description="Polar residues" evidence="1">
    <location>
        <begin position="477"/>
        <end position="487"/>
    </location>
</feature>
<dbReference type="PANTHER" id="PTHR22145:SF3">
    <property type="entry name" value="PROTEIN FAM217B"/>
    <property type="match status" value="1"/>
</dbReference>
<feature type="compositionally biased region" description="Basic and acidic residues" evidence="1">
    <location>
        <begin position="419"/>
        <end position="430"/>
    </location>
</feature>